<proteinExistence type="predicted"/>
<dbReference type="AlphaFoldDB" id="A0A1I1MB53"/>
<name>A0A1I1MB53_9RHOB</name>
<protein>
    <submittedName>
        <fullName evidence="2">Transaldolase</fullName>
    </submittedName>
</protein>
<dbReference type="InterPro" id="IPR013785">
    <property type="entry name" value="Aldolase_TIM"/>
</dbReference>
<dbReference type="PANTHER" id="PTHR10683">
    <property type="entry name" value="TRANSALDOLASE"/>
    <property type="match status" value="1"/>
</dbReference>
<evidence type="ECO:0000313" key="3">
    <source>
        <dbReference type="Proteomes" id="UP000198728"/>
    </source>
</evidence>
<dbReference type="PANTHER" id="PTHR10683:SF40">
    <property type="entry name" value="FRUCTOSE-6-PHOSPHATE ALDOLASE 1-RELATED"/>
    <property type="match status" value="1"/>
</dbReference>
<reference evidence="2 3" key="1">
    <citation type="submission" date="2016-10" db="EMBL/GenBank/DDBJ databases">
        <authorList>
            <person name="de Groot N.N."/>
        </authorList>
    </citation>
    <scope>NUCLEOTIDE SEQUENCE [LARGE SCALE GENOMIC DNA]</scope>
    <source>
        <strain evidence="2 3">DSM 19548</strain>
    </source>
</reference>
<gene>
    <name evidence="2" type="ORF">SAMN04488094_109157</name>
</gene>
<dbReference type="Proteomes" id="UP000198728">
    <property type="component" value="Unassembled WGS sequence"/>
</dbReference>
<dbReference type="GO" id="GO:0005975">
    <property type="term" value="P:carbohydrate metabolic process"/>
    <property type="evidence" value="ECO:0007669"/>
    <property type="project" value="InterPro"/>
</dbReference>
<dbReference type="InterPro" id="IPR001585">
    <property type="entry name" value="TAL/FSA"/>
</dbReference>
<dbReference type="STRING" id="441112.SAMN04488094_109157"/>
<sequence length="219" mass="23721">MDLYIDTADVSAWQELMPTGLFHGITTNPLLAHRAGLSYPDIDWPTLMGQAADLGAKELHCQVVGPEEGFADWAGERYDQGRQAGLRVVIKVPLTEPAIRVVPEIKALDGPILMTACYSAKQMFVASALGADYIAPYFGRMLEMGLPAYEALAQMLAIGELAGGKTRILVASLRDTRQMALLAEQGHDCFTIAPNIARDLMNDRNTIAAAAEFEEAARA</sequence>
<dbReference type="EMBL" id="FOLG01000009">
    <property type="protein sequence ID" value="SFC80388.1"/>
    <property type="molecule type" value="Genomic_DNA"/>
</dbReference>
<dbReference type="RefSeq" id="WP_093361531.1">
    <property type="nucleotide sequence ID" value="NZ_FOLG01000009.1"/>
</dbReference>
<evidence type="ECO:0000256" key="1">
    <source>
        <dbReference type="ARBA" id="ARBA00023270"/>
    </source>
</evidence>
<accession>A0A1I1MB53</accession>
<dbReference type="SUPFAM" id="SSF51569">
    <property type="entry name" value="Aldolase"/>
    <property type="match status" value="1"/>
</dbReference>
<dbReference type="OrthoDB" id="9807051at2"/>
<organism evidence="2 3">
    <name type="scientific">Tropicimonas isoalkanivorans</name>
    <dbReference type="NCBI Taxonomy" id="441112"/>
    <lineage>
        <taxon>Bacteria</taxon>
        <taxon>Pseudomonadati</taxon>
        <taxon>Pseudomonadota</taxon>
        <taxon>Alphaproteobacteria</taxon>
        <taxon>Rhodobacterales</taxon>
        <taxon>Roseobacteraceae</taxon>
        <taxon>Tropicimonas</taxon>
    </lineage>
</organism>
<keyword evidence="3" id="KW-1185">Reference proteome</keyword>
<evidence type="ECO:0000313" key="2">
    <source>
        <dbReference type="EMBL" id="SFC80388.1"/>
    </source>
</evidence>
<dbReference type="Pfam" id="PF00923">
    <property type="entry name" value="TAL_FSA"/>
    <property type="match status" value="1"/>
</dbReference>
<keyword evidence="1" id="KW-0704">Schiff base</keyword>
<dbReference type="Gene3D" id="3.20.20.70">
    <property type="entry name" value="Aldolase class I"/>
    <property type="match status" value="1"/>
</dbReference>